<name>A0AAE0S638_9BIVA</name>
<evidence type="ECO:0000256" key="2">
    <source>
        <dbReference type="SAM" id="MobiDB-lite"/>
    </source>
</evidence>
<dbReference type="Proteomes" id="UP001195483">
    <property type="component" value="Unassembled WGS sequence"/>
</dbReference>
<evidence type="ECO:0000313" key="4">
    <source>
        <dbReference type="Proteomes" id="UP001195483"/>
    </source>
</evidence>
<dbReference type="EMBL" id="JAEAOA010002240">
    <property type="protein sequence ID" value="KAK3585933.1"/>
    <property type="molecule type" value="Genomic_DNA"/>
</dbReference>
<keyword evidence="1" id="KW-0175">Coiled coil</keyword>
<evidence type="ECO:0000256" key="1">
    <source>
        <dbReference type="SAM" id="Coils"/>
    </source>
</evidence>
<reference evidence="3" key="2">
    <citation type="journal article" date="2021" name="Genome Biol. Evol.">
        <title>Developing a high-quality reference genome for a parasitic bivalve with doubly uniparental inheritance (Bivalvia: Unionida).</title>
        <authorList>
            <person name="Smith C.H."/>
        </authorList>
    </citation>
    <scope>NUCLEOTIDE SEQUENCE</scope>
    <source>
        <strain evidence="3">CHS0354</strain>
        <tissue evidence="3">Mantle</tissue>
    </source>
</reference>
<feature type="coiled-coil region" evidence="1">
    <location>
        <begin position="119"/>
        <end position="248"/>
    </location>
</feature>
<sequence length="290" mass="33765">MAASEVERLKELLPKISVRIAGKTDGLVKNMKKLGIIKDDTFLEDANPNRILEKVAESRSFKIMEHLKDILTKEGFKNIVLEIEGKLAQTSDSNDDACSDDVASDSYRDDSESKSGSVYRVLRKMRDEMNRELQELKHEVTRETKEQAELICREVKEMRKEISEEAKECKKREETLLKMITKLEIEKDQIEKEVKEIRATGIDEAASETLLLRCHELERKHNQLLQQMNKKEKIELALRKRNQRLETEIAQTKLTLISMQIKKNPTRRMYSNFATPDRQTNDEKNNVNTE</sequence>
<proteinExistence type="predicted"/>
<feature type="region of interest" description="Disordered" evidence="2">
    <location>
        <begin position="268"/>
        <end position="290"/>
    </location>
</feature>
<feature type="region of interest" description="Disordered" evidence="2">
    <location>
        <begin position="90"/>
        <end position="114"/>
    </location>
</feature>
<reference evidence="3" key="3">
    <citation type="submission" date="2023-05" db="EMBL/GenBank/DDBJ databases">
        <authorList>
            <person name="Smith C.H."/>
        </authorList>
    </citation>
    <scope>NUCLEOTIDE SEQUENCE</scope>
    <source>
        <strain evidence="3">CHS0354</strain>
        <tissue evidence="3">Mantle</tissue>
    </source>
</reference>
<accession>A0AAE0S638</accession>
<comment type="caution">
    <text evidence="3">The sequence shown here is derived from an EMBL/GenBank/DDBJ whole genome shotgun (WGS) entry which is preliminary data.</text>
</comment>
<gene>
    <name evidence="3" type="ORF">CHS0354_038474</name>
</gene>
<protein>
    <submittedName>
        <fullName evidence="3">Uncharacterized protein</fullName>
    </submittedName>
</protein>
<keyword evidence="4" id="KW-1185">Reference proteome</keyword>
<organism evidence="3 4">
    <name type="scientific">Potamilus streckersoni</name>
    <dbReference type="NCBI Taxonomy" id="2493646"/>
    <lineage>
        <taxon>Eukaryota</taxon>
        <taxon>Metazoa</taxon>
        <taxon>Spiralia</taxon>
        <taxon>Lophotrochozoa</taxon>
        <taxon>Mollusca</taxon>
        <taxon>Bivalvia</taxon>
        <taxon>Autobranchia</taxon>
        <taxon>Heteroconchia</taxon>
        <taxon>Palaeoheterodonta</taxon>
        <taxon>Unionida</taxon>
        <taxon>Unionoidea</taxon>
        <taxon>Unionidae</taxon>
        <taxon>Ambleminae</taxon>
        <taxon>Lampsilini</taxon>
        <taxon>Potamilus</taxon>
    </lineage>
</organism>
<evidence type="ECO:0000313" key="3">
    <source>
        <dbReference type="EMBL" id="KAK3585933.1"/>
    </source>
</evidence>
<dbReference type="AlphaFoldDB" id="A0AAE0S638"/>
<feature type="compositionally biased region" description="Acidic residues" evidence="2">
    <location>
        <begin position="93"/>
        <end position="103"/>
    </location>
</feature>
<reference evidence="3" key="1">
    <citation type="journal article" date="2021" name="Genome Biol. Evol.">
        <title>A High-Quality Reference Genome for a Parasitic Bivalve with Doubly Uniparental Inheritance (Bivalvia: Unionida).</title>
        <authorList>
            <person name="Smith C.H."/>
        </authorList>
    </citation>
    <scope>NUCLEOTIDE SEQUENCE</scope>
    <source>
        <strain evidence="3">CHS0354</strain>
    </source>
</reference>
<feature type="compositionally biased region" description="Basic and acidic residues" evidence="2">
    <location>
        <begin position="279"/>
        <end position="290"/>
    </location>
</feature>